<evidence type="ECO:0000256" key="1">
    <source>
        <dbReference type="SAM" id="SignalP"/>
    </source>
</evidence>
<sequence length="383" mass="42336">MTILVLALVALCAPAASAAPQLVTIDVPSAGNVDPREPVLNSALRDLRANVLLPEGYDGSRAYPVLYLLHGISDDYRTWLDPRYGDARAVVGDADVIVVMPEAGRSLNVDWYSEGPRRRRAWARYYLEELIPQLHARFRILPGRRHHAIAGISMGGYGALYLASQLPEYFGAAASLSGIVDIRQAWLSEFMYPIARASHTQIFGPPYGSYVRAHDFLMLRENLRDTRVLITNGDGIPVPAARDQPLQIIGLGGAEATMKVWSAALARRLRAADVDVTTWWRRGIHDWWYWRQDVRRMLTEWDPFAPVPDAPVQWRYTTMMQRGSAWGVGFDLGARPAAPLVLRRDGARLVAEGSGTVTLSTPAGCRRSLTLPGTVDLTAPCPA</sequence>
<keyword evidence="1" id="KW-0732">Signal</keyword>
<protein>
    <submittedName>
        <fullName evidence="2">Esterase family protein</fullName>
    </submittedName>
</protein>
<accession>A0ABY5PFY8</accession>
<evidence type="ECO:0000313" key="3">
    <source>
        <dbReference type="Proteomes" id="UP001058860"/>
    </source>
</evidence>
<feature type="chain" id="PRO_5045228766" evidence="1">
    <location>
        <begin position="19"/>
        <end position="383"/>
    </location>
</feature>
<dbReference type="PANTHER" id="PTHR48098">
    <property type="entry name" value="ENTEROCHELIN ESTERASE-RELATED"/>
    <property type="match status" value="1"/>
</dbReference>
<proteinExistence type="predicted"/>
<dbReference type="SUPFAM" id="SSF53474">
    <property type="entry name" value="alpha/beta-Hydrolases"/>
    <property type="match status" value="1"/>
</dbReference>
<dbReference type="InterPro" id="IPR050583">
    <property type="entry name" value="Mycobacterial_A85_antigen"/>
</dbReference>
<dbReference type="PANTHER" id="PTHR48098:SF1">
    <property type="entry name" value="DIACYLGLYCEROL ACYLTRANSFERASE_MYCOLYLTRANSFERASE AG85A"/>
    <property type="match status" value="1"/>
</dbReference>
<reference evidence="3" key="1">
    <citation type="submission" date="2021-11" db="EMBL/GenBank/DDBJ databases">
        <title>Cultivation dependent microbiological survey of springs from the worlds oldest radium mine currently devoted to the extraction of radon-saturated water.</title>
        <authorList>
            <person name="Kapinusova G."/>
            <person name="Smrhova T."/>
            <person name="Strejcek M."/>
            <person name="Suman J."/>
            <person name="Jani K."/>
            <person name="Pajer P."/>
            <person name="Uhlik O."/>
        </authorList>
    </citation>
    <scope>NUCLEOTIDE SEQUENCE [LARGE SCALE GENOMIC DNA]</scope>
    <source>
        <strain evidence="3">J379</strain>
    </source>
</reference>
<dbReference type="Proteomes" id="UP001058860">
    <property type="component" value="Chromosome"/>
</dbReference>
<dbReference type="EMBL" id="CP088295">
    <property type="protein sequence ID" value="UUY03477.1"/>
    <property type="molecule type" value="Genomic_DNA"/>
</dbReference>
<dbReference type="InterPro" id="IPR000801">
    <property type="entry name" value="Esterase-like"/>
</dbReference>
<feature type="signal peptide" evidence="1">
    <location>
        <begin position="1"/>
        <end position="18"/>
    </location>
</feature>
<dbReference type="Pfam" id="PF00756">
    <property type="entry name" value="Esterase"/>
    <property type="match status" value="1"/>
</dbReference>
<evidence type="ECO:0000313" key="2">
    <source>
        <dbReference type="EMBL" id="UUY03477.1"/>
    </source>
</evidence>
<keyword evidence="3" id="KW-1185">Reference proteome</keyword>
<dbReference type="RefSeq" id="WP_353863982.1">
    <property type="nucleotide sequence ID" value="NZ_CP088295.1"/>
</dbReference>
<dbReference type="Gene3D" id="3.40.50.1820">
    <property type="entry name" value="alpha/beta hydrolase"/>
    <property type="match status" value="1"/>
</dbReference>
<gene>
    <name evidence="2" type="ORF">LRS13_22855</name>
</gene>
<name>A0ABY5PFY8_9ACTN</name>
<organism evidence="2 3">
    <name type="scientific">Svornostia abyssi</name>
    <dbReference type="NCBI Taxonomy" id="2898438"/>
    <lineage>
        <taxon>Bacteria</taxon>
        <taxon>Bacillati</taxon>
        <taxon>Actinomycetota</taxon>
        <taxon>Thermoleophilia</taxon>
        <taxon>Solirubrobacterales</taxon>
        <taxon>Baekduiaceae</taxon>
        <taxon>Svornostia</taxon>
    </lineage>
</organism>
<dbReference type="InterPro" id="IPR029058">
    <property type="entry name" value="AB_hydrolase_fold"/>
</dbReference>